<gene>
    <name evidence="3" type="ORF">ENM66_07470</name>
</gene>
<evidence type="ECO:0000256" key="2">
    <source>
        <dbReference type="SAM" id="Phobius"/>
    </source>
</evidence>
<dbReference type="EMBL" id="DRYQ01000108">
    <property type="protein sequence ID" value="HHQ51168.1"/>
    <property type="molecule type" value="Genomic_DNA"/>
</dbReference>
<sequence length="77" mass="8797">MQAGKHVEERAESKNNKQEEPKTLGEEEAKVDLNRLPKPVERVWERTQEIAEEHNALAAFYFLLYTLLGAEAAGFLL</sequence>
<comment type="caution">
    <text evidence="3">The sequence shown here is derived from an EMBL/GenBank/DDBJ whole genome shotgun (WGS) entry which is preliminary data.</text>
</comment>
<evidence type="ECO:0000256" key="1">
    <source>
        <dbReference type="SAM" id="MobiDB-lite"/>
    </source>
</evidence>
<name>A0A7J3Z8U8_9CREN</name>
<keyword evidence="2" id="KW-1133">Transmembrane helix</keyword>
<keyword evidence="2" id="KW-0472">Membrane</keyword>
<organism evidence="3">
    <name type="scientific">Ignisphaera aggregans</name>
    <dbReference type="NCBI Taxonomy" id="334771"/>
    <lineage>
        <taxon>Archaea</taxon>
        <taxon>Thermoproteota</taxon>
        <taxon>Thermoprotei</taxon>
        <taxon>Desulfurococcales</taxon>
        <taxon>Desulfurococcaceae</taxon>
        <taxon>Ignisphaera</taxon>
    </lineage>
</organism>
<reference evidence="3" key="1">
    <citation type="journal article" date="2020" name="mSystems">
        <title>Genome- and Community-Level Interaction Insights into Carbon Utilization and Element Cycling Functions of Hydrothermarchaeota in Hydrothermal Sediment.</title>
        <authorList>
            <person name="Zhou Z."/>
            <person name="Liu Y."/>
            <person name="Xu W."/>
            <person name="Pan J."/>
            <person name="Luo Z.H."/>
            <person name="Li M."/>
        </authorList>
    </citation>
    <scope>NUCLEOTIDE SEQUENCE [LARGE SCALE GENOMIC DNA]</scope>
    <source>
        <strain evidence="3">SpSt-1105</strain>
    </source>
</reference>
<dbReference type="AlphaFoldDB" id="A0A7J3Z8U8"/>
<evidence type="ECO:0000313" key="3">
    <source>
        <dbReference type="EMBL" id="HHQ51168.1"/>
    </source>
</evidence>
<proteinExistence type="predicted"/>
<protein>
    <submittedName>
        <fullName evidence="3">Uncharacterized protein</fullName>
    </submittedName>
</protein>
<keyword evidence="2" id="KW-0812">Transmembrane</keyword>
<feature type="transmembrane region" description="Helical" evidence="2">
    <location>
        <begin position="56"/>
        <end position="76"/>
    </location>
</feature>
<accession>A0A7J3Z8U8</accession>
<feature type="region of interest" description="Disordered" evidence="1">
    <location>
        <begin position="1"/>
        <end position="31"/>
    </location>
</feature>